<dbReference type="CDD" id="cd00438">
    <property type="entry name" value="cupin_RmlC"/>
    <property type="match status" value="1"/>
</dbReference>
<dbReference type="GO" id="GO:0008830">
    <property type="term" value="F:dTDP-4-dehydrorhamnose 3,5-epimerase activity"/>
    <property type="evidence" value="ECO:0007669"/>
    <property type="project" value="UniProtKB-UniRule"/>
</dbReference>
<dbReference type="SUPFAM" id="SSF51182">
    <property type="entry name" value="RmlC-like cupins"/>
    <property type="match status" value="1"/>
</dbReference>
<dbReference type="InterPro" id="IPR011051">
    <property type="entry name" value="RmlC_Cupin_sf"/>
</dbReference>
<accession>A0A2R5FRZ0</accession>
<evidence type="ECO:0000313" key="4">
    <source>
        <dbReference type="EMBL" id="GBG21532.1"/>
    </source>
</evidence>
<comment type="subunit">
    <text evidence="3">Homodimer.</text>
</comment>
<comment type="function">
    <text evidence="3">Catalyzes the epimerization of the C3' and C5'positions of dTDP-6-deoxy-D-xylo-4-hexulose, forming dTDP-6-deoxy-L-lyxo-4-hexulose.</text>
</comment>
<dbReference type="InterPro" id="IPR000888">
    <property type="entry name" value="RmlC-like"/>
</dbReference>
<dbReference type="GO" id="GO:0005829">
    <property type="term" value="C:cytosol"/>
    <property type="evidence" value="ECO:0007669"/>
    <property type="project" value="TreeGrafter"/>
</dbReference>
<comment type="caution">
    <text evidence="4">The sequence shown here is derived from an EMBL/GenBank/DDBJ whole genome shotgun (WGS) entry which is preliminary data.</text>
</comment>
<dbReference type="AlphaFoldDB" id="A0A2R5FRZ0"/>
<dbReference type="RefSeq" id="WP_109011411.1">
    <property type="nucleotide sequence ID" value="NZ_BDUD01000001.1"/>
</dbReference>
<reference evidence="4 5" key="1">
    <citation type="submission" date="2017-06" db="EMBL/GenBank/DDBJ databases">
        <title>Genome sequencing of cyanobaciteial culture collection at National Institute for Environmental Studies (NIES).</title>
        <authorList>
            <person name="Hirose Y."/>
            <person name="Shimura Y."/>
            <person name="Fujisawa T."/>
            <person name="Nakamura Y."/>
            <person name="Kawachi M."/>
        </authorList>
    </citation>
    <scope>NUCLEOTIDE SEQUENCE [LARGE SCALE GENOMIC DNA]</scope>
    <source>
        <strain evidence="4 5">NIES-4072</strain>
    </source>
</reference>
<dbReference type="UniPathway" id="UPA00124"/>
<organism evidence="4 5">
    <name type="scientific">Nostoc commune NIES-4072</name>
    <dbReference type="NCBI Taxonomy" id="2005467"/>
    <lineage>
        <taxon>Bacteria</taxon>
        <taxon>Bacillati</taxon>
        <taxon>Cyanobacteriota</taxon>
        <taxon>Cyanophyceae</taxon>
        <taxon>Nostocales</taxon>
        <taxon>Nostocaceae</taxon>
        <taxon>Nostoc</taxon>
    </lineage>
</organism>
<dbReference type="InterPro" id="IPR014710">
    <property type="entry name" value="RmlC-like_jellyroll"/>
</dbReference>
<dbReference type="PANTHER" id="PTHR21047">
    <property type="entry name" value="DTDP-6-DEOXY-D-GLUCOSE-3,5 EPIMERASE"/>
    <property type="match status" value="1"/>
</dbReference>
<feature type="site" description="Participates in a stacking interaction with the thymidine ring of dTDP-4-oxo-6-deoxyglucose" evidence="2">
    <location>
        <position position="137"/>
    </location>
</feature>
<dbReference type="OrthoDB" id="9800680at2"/>
<comment type="pathway">
    <text evidence="3">Carbohydrate biosynthesis; dTDP-L-rhamnose biosynthesis.</text>
</comment>
<keyword evidence="3" id="KW-0413">Isomerase</keyword>
<dbReference type="GO" id="GO:0000271">
    <property type="term" value="P:polysaccharide biosynthetic process"/>
    <property type="evidence" value="ECO:0007669"/>
    <property type="project" value="TreeGrafter"/>
</dbReference>
<proteinExistence type="inferred from homology"/>
<dbReference type="PANTHER" id="PTHR21047:SF2">
    <property type="entry name" value="THYMIDINE DIPHOSPHO-4-KETO-RHAMNOSE 3,5-EPIMERASE"/>
    <property type="match status" value="1"/>
</dbReference>
<dbReference type="GO" id="GO:0019305">
    <property type="term" value="P:dTDP-rhamnose biosynthetic process"/>
    <property type="evidence" value="ECO:0007669"/>
    <property type="project" value="UniProtKB-UniRule"/>
</dbReference>
<dbReference type="EMBL" id="BDUD01000001">
    <property type="protein sequence ID" value="GBG21532.1"/>
    <property type="molecule type" value="Genomic_DNA"/>
</dbReference>
<name>A0A2R5FRZ0_NOSCO</name>
<feature type="active site" description="Proton acceptor" evidence="1">
    <location>
        <position position="62"/>
    </location>
</feature>
<dbReference type="NCBIfam" id="TIGR01221">
    <property type="entry name" value="rmlC"/>
    <property type="match status" value="1"/>
</dbReference>
<evidence type="ECO:0000313" key="5">
    <source>
        <dbReference type="Proteomes" id="UP000245124"/>
    </source>
</evidence>
<comment type="catalytic activity">
    <reaction evidence="3">
        <text>dTDP-4-dehydro-6-deoxy-alpha-D-glucose = dTDP-4-dehydro-beta-L-rhamnose</text>
        <dbReference type="Rhea" id="RHEA:16969"/>
        <dbReference type="ChEBI" id="CHEBI:57649"/>
        <dbReference type="ChEBI" id="CHEBI:62830"/>
        <dbReference type="EC" id="5.1.3.13"/>
    </reaction>
</comment>
<protein>
    <recommendedName>
        <fullName evidence="3">dTDP-4-dehydrorhamnose 3,5-epimerase</fullName>
        <ecNumber evidence="3">5.1.3.13</ecNumber>
    </recommendedName>
    <alternativeName>
        <fullName evidence="3">Thymidine diphospho-4-keto-rhamnose 3,5-epimerase</fullName>
    </alternativeName>
</protein>
<comment type="similarity">
    <text evidence="3">Belongs to the dTDP-4-dehydrorhamnose 3,5-epimerase family.</text>
</comment>
<feature type="active site" description="Proton donor" evidence="1">
    <location>
        <position position="131"/>
    </location>
</feature>
<dbReference type="EC" id="5.1.3.13" evidence="3"/>
<evidence type="ECO:0000256" key="1">
    <source>
        <dbReference type="PIRSR" id="PIRSR600888-1"/>
    </source>
</evidence>
<evidence type="ECO:0000256" key="3">
    <source>
        <dbReference type="RuleBase" id="RU364069"/>
    </source>
</evidence>
<gene>
    <name evidence="4" type="ORF">NIES4072_52180</name>
</gene>
<sequence>MSIVHTKIPEVIQLEPQVFRDDRGFFFEAYNHQKFAQETGIVTNFVQDNHSYSKQNVLRGLHYQIQQPQGKLVRAIVGTIFDVAVDIRKSSPTFGKWVGHELSAENKRLLWIPPGFAHGFLVLSEIAEVLYKTTDYYAPQGDRTILWNDPDLAIDWPLSAPPILSTKDEAGKPLRTAEVFD</sequence>
<dbReference type="Proteomes" id="UP000245124">
    <property type="component" value="Unassembled WGS sequence"/>
</dbReference>
<keyword evidence="5" id="KW-1185">Reference proteome</keyword>
<dbReference type="Gene3D" id="2.60.120.10">
    <property type="entry name" value="Jelly Rolls"/>
    <property type="match status" value="1"/>
</dbReference>
<evidence type="ECO:0000256" key="2">
    <source>
        <dbReference type="PIRSR" id="PIRSR600888-3"/>
    </source>
</evidence>
<dbReference type="Pfam" id="PF00908">
    <property type="entry name" value="dTDP_sugar_isom"/>
    <property type="match status" value="1"/>
</dbReference>